<name>A0ABV4BPY8_9CLOT</name>
<organism evidence="8 9">
    <name type="scientific">Clostridium moutaii</name>
    <dbReference type="NCBI Taxonomy" id="3240932"/>
    <lineage>
        <taxon>Bacteria</taxon>
        <taxon>Bacillati</taxon>
        <taxon>Bacillota</taxon>
        <taxon>Clostridia</taxon>
        <taxon>Eubacteriales</taxon>
        <taxon>Clostridiaceae</taxon>
        <taxon>Clostridium</taxon>
    </lineage>
</organism>
<evidence type="ECO:0000256" key="5">
    <source>
        <dbReference type="ARBA" id="ARBA00023136"/>
    </source>
</evidence>
<dbReference type="InterPro" id="IPR020846">
    <property type="entry name" value="MFS_dom"/>
</dbReference>
<dbReference type="SUPFAM" id="SSF103473">
    <property type="entry name" value="MFS general substrate transporter"/>
    <property type="match status" value="1"/>
</dbReference>
<dbReference type="EMBL" id="JBGEWD010000007">
    <property type="protein sequence ID" value="MEY8000292.1"/>
    <property type="molecule type" value="Genomic_DNA"/>
</dbReference>
<comment type="subcellular location">
    <subcellularLocation>
        <location evidence="1">Cell membrane</location>
        <topology evidence="1">Multi-pass membrane protein</topology>
    </subcellularLocation>
</comment>
<dbReference type="InterPro" id="IPR036259">
    <property type="entry name" value="MFS_trans_sf"/>
</dbReference>
<reference evidence="8 9" key="1">
    <citation type="submission" date="2024-08" db="EMBL/GenBank/DDBJ databases">
        <title>Clostridium lapicellarii sp. nov., and Clostridium renhuaiense sp. nov., two species isolated from the mud in a fermentation cellar used for producing sauce-flavour Chinese liquors.</title>
        <authorList>
            <person name="Yang F."/>
            <person name="Wang H."/>
            <person name="Chen L.Q."/>
            <person name="Zhou N."/>
            <person name="Lu J.J."/>
            <person name="Pu X.X."/>
            <person name="Wan B."/>
            <person name="Wang L."/>
            <person name="Liu S.J."/>
        </authorList>
    </citation>
    <scope>NUCLEOTIDE SEQUENCE [LARGE SCALE GENOMIC DNA]</scope>
    <source>
        <strain evidence="8 9">MT-5</strain>
    </source>
</reference>
<dbReference type="RefSeq" id="WP_369704181.1">
    <property type="nucleotide sequence ID" value="NZ_JBGEWD010000007.1"/>
</dbReference>
<dbReference type="PANTHER" id="PTHR42910:SF1">
    <property type="entry name" value="MAJOR FACILITATOR SUPERFAMILY (MFS) PROFILE DOMAIN-CONTAINING PROTEIN"/>
    <property type="match status" value="1"/>
</dbReference>
<evidence type="ECO:0000256" key="4">
    <source>
        <dbReference type="ARBA" id="ARBA00022989"/>
    </source>
</evidence>
<keyword evidence="5 6" id="KW-0472">Membrane</keyword>
<keyword evidence="2" id="KW-0813">Transport</keyword>
<evidence type="ECO:0000256" key="3">
    <source>
        <dbReference type="ARBA" id="ARBA00022692"/>
    </source>
</evidence>
<comment type="caution">
    <text evidence="8">The sequence shown here is derived from an EMBL/GenBank/DDBJ whole genome shotgun (WGS) entry which is preliminary data.</text>
</comment>
<feature type="transmembrane region" description="Helical" evidence="6">
    <location>
        <begin position="104"/>
        <end position="127"/>
    </location>
</feature>
<evidence type="ECO:0000313" key="9">
    <source>
        <dbReference type="Proteomes" id="UP001564657"/>
    </source>
</evidence>
<accession>A0ABV4BPY8</accession>
<feature type="domain" description="Major facilitator superfamily (MFS) profile" evidence="7">
    <location>
        <begin position="12"/>
        <end position="394"/>
    </location>
</feature>
<feature type="transmembrane region" description="Helical" evidence="6">
    <location>
        <begin position="367"/>
        <end position="388"/>
    </location>
</feature>
<evidence type="ECO:0000313" key="8">
    <source>
        <dbReference type="EMBL" id="MEY8000292.1"/>
    </source>
</evidence>
<feature type="transmembrane region" description="Helical" evidence="6">
    <location>
        <begin position="139"/>
        <end position="163"/>
    </location>
</feature>
<feature type="transmembrane region" description="Helical" evidence="6">
    <location>
        <begin position="252"/>
        <end position="269"/>
    </location>
</feature>
<evidence type="ECO:0000259" key="7">
    <source>
        <dbReference type="PROSITE" id="PS50850"/>
    </source>
</evidence>
<dbReference type="PROSITE" id="PS50850">
    <property type="entry name" value="MFS"/>
    <property type="match status" value="1"/>
</dbReference>
<feature type="transmembrane region" description="Helical" evidence="6">
    <location>
        <begin position="51"/>
        <end position="70"/>
    </location>
</feature>
<dbReference type="Proteomes" id="UP001564657">
    <property type="component" value="Unassembled WGS sequence"/>
</dbReference>
<keyword evidence="3 6" id="KW-0812">Transmembrane</keyword>
<dbReference type="PANTHER" id="PTHR42910">
    <property type="entry name" value="TRANSPORTER SCO4007-RELATED"/>
    <property type="match status" value="1"/>
</dbReference>
<sequence length="394" mass="42828">MQKDDLINKGIEHHLVLIMAVICGVTVANLYYNQPLLGQLSREFNISTGNIGLVSTLTQIGYGMGMFFIIPLGDILERKNMILKLLLASMASLMLFTFSRSLSWFVGSSFLVGFTTVVPQLVIPFAVELSSPNERGEVLGTVLSGLLVGILLARTVSGFLGAFLGWRSVYYIASALMIILYSVVYKLFPKNVPSTKDSYKNIMISLKDLVKKESVLRESSLSGAMMFGAFSVFWTTLIFFLESPIYNMGSKAAGLFALLGISGVIAAPIMGRLSDRKSTEFAVGVSIFFAVTGFVVLFIFGSKIIGLILGLILLDLGTQSGQVSNQTRVHSLSPESRNRLNTVFMVAYFTGGALGSFVGTYSWNLYGWKGVCTAGLTFLTVAVVNHIVTIKNIL</sequence>
<feature type="transmembrane region" description="Helical" evidence="6">
    <location>
        <begin position="342"/>
        <end position="361"/>
    </location>
</feature>
<dbReference type="InterPro" id="IPR011701">
    <property type="entry name" value="MFS"/>
</dbReference>
<feature type="transmembrane region" description="Helical" evidence="6">
    <location>
        <begin position="221"/>
        <end position="240"/>
    </location>
</feature>
<protein>
    <submittedName>
        <fullName evidence="8">MFS transporter</fullName>
    </submittedName>
</protein>
<feature type="transmembrane region" description="Helical" evidence="6">
    <location>
        <begin position="12"/>
        <end position="31"/>
    </location>
</feature>
<gene>
    <name evidence="8" type="ORF">AB8U03_08800</name>
</gene>
<dbReference type="Gene3D" id="1.20.1250.20">
    <property type="entry name" value="MFS general substrate transporter like domains"/>
    <property type="match status" value="1"/>
</dbReference>
<dbReference type="CDD" id="cd17324">
    <property type="entry name" value="MFS_NepI_like"/>
    <property type="match status" value="1"/>
</dbReference>
<proteinExistence type="predicted"/>
<evidence type="ECO:0000256" key="1">
    <source>
        <dbReference type="ARBA" id="ARBA00004651"/>
    </source>
</evidence>
<feature type="transmembrane region" description="Helical" evidence="6">
    <location>
        <begin position="82"/>
        <end position="98"/>
    </location>
</feature>
<keyword evidence="4 6" id="KW-1133">Transmembrane helix</keyword>
<feature type="transmembrane region" description="Helical" evidence="6">
    <location>
        <begin position="169"/>
        <end position="188"/>
    </location>
</feature>
<dbReference type="Pfam" id="PF07690">
    <property type="entry name" value="MFS_1"/>
    <property type="match status" value="1"/>
</dbReference>
<evidence type="ECO:0000256" key="2">
    <source>
        <dbReference type="ARBA" id="ARBA00022448"/>
    </source>
</evidence>
<keyword evidence="9" id="KW-1185">Reference proteome</keyword>
<feature type="transmembrane region" description="Helical" evidence="6">
    <location>
        <begin position="281"/>
        <end position="298"/>
    </location>
</feature>
<evidence type="ECO:0000256" key="6">
    <source>
        <dbReference type="SAM" id="Phobius"/>
    </source>
</evidence>